<evidence type="ECO:0000313" key="2">
    <source>
        <dbReference type="EMBL" id="CAG6607933.1"/>
    </source>
</evidence>
<reference evidence="2" key="1">
    <citation type="submission" date="2021-05" db="EMBL/GenBank/DDBJ databases">
        <authorList>
            <person name="Alioto T."/>
            <person name="Alioto T."/>
            <person name="Gomez Garrido J."/>
        </authorList>
    </citation>
    <scope>NUCLEOTIDE SEQUENCE</scope>
</reference>
<feature type="transmembrane region" description="Helical" evidence="1">
    <location>
        <begin position="49"/>
        <end position="68"/>
    </location>
</feature>
<feature type="transmembrane region" description="Helical" evidence="1">
    <location>
        <begin position="12"/>
        <end position="37"/>
    </location>
</feature>
<keyword evidence="1" id="KW-0472">Membrane</keyword>
<keyword evidence="1" id="KW-1133">Transmembrane helix</keyword>
<accession>A0A8D8LGA5</accession>
<dbReference type="AlphaFoldDB" id="A0A8D8LGA5"/>
<proteinExistence type="predicted"/>
<dbReference type="EMBL" id="HBUF01009538">
    <property type="protein sequence ID" value="CAG6607933.1"/>
    <property type="molecule type" value="Transcribed_RNA"/>
</dbReference>
<evidence type="ECO:0000256" key="1">
    <source>
        <dbReference type="SAM" id="Phobius"/>
    </source>
</evidence>
<sequence>METERSMLGTTPFISLSLPSTSLLHPILLSLLFSWFFPPKLSPILSFPLFLPLCLHFSPSLPLLFGYLRLLPSSFRSPLSLSLPILSLTFVYSPLSLSLP</sequence>
<keyword evidence="1" id="KW-0812">Transmembrane</keyword>
<name>A0A8D8LGA5_9HEMI</name>
<protein>
    <submittedName>
        <fullName evidence="2">Uncharacterized protein</fullName>
    </submittedName>
</protein>
<organism evidence="2">
    <name type="scientific">Cacopsylla melanoneura</name>
    <dbReference type="NCBI Taxonomy" id="428564"/>
    <lineage>
        <taxon>Eukaryota</taxon>
        <taxon>Metazoa</taxon>
        <taxon>Ecdysozoa</taxon>
        <taxon>Arthropoda</taxon>
        <taxon>Hexapoda</taxon>
        <taxon>Insecta</taxon>
        <taxon>Pterygota</taxon>
        <taxon>Neoptera</taxon>
        <taxon>Paraneoptera</taxon>
        <taxon>Hemiptera</taxon>
        <taxon>Sternorrhyncha</taxon>
        <taxon>Psylloidea</taxon>
        <taxon>Psyllidae</taxon>
        <taxon>Psyllinae</taxon>
        <taxon>Cacopsylla</taxon>
    </lineage>
</organism>